<name>A0AAD5I834_ACENE</name>
<evidence type="ECO:0000256" key="3">
    <source>
        <dbReference type="ARBA" id="ARBA00008838"/>
    </source>
</evidence>
<evidence type="ECO:0000256" key="6">
    <source>
        <dbReference type="ARBA" id="ARBA00023242"/>
    </source>
</evidence>
<evidence type="ECO:0000313" key="8">
    <source>
        <dbReference type="Proteomes" id="UP001064489"/>
    </source>
</evidence>
<gene>
    <name evidence="7" type="ORF">LWI28_001065</name>
</gene>
<proteinExistence type="inferred from homology"/>
<evidence type="ECO:0000256" key="2">
    <source>
        <dbReference type="ARBA" id="ARBA00004642"/>
    </source>
</evidence>
<dbReference type="InterPro" id="IPR011687">
    <property type="entry name" value="Nop53/GLTSCR2"/>
</dbReference>
<dbReference type="GO" id="GO:0005654">
    <property type="term" value="C:nucleoplasm"/>
    <property type="evidence" value="ECO:0007669"/>
    <property type="project" value="UniProtKB-SubCell"/>
</dbReference>
<dbReference type="Pfam" id="PF07767">
    <property type="entry name" value="Nop53"/>
    <property type="match status" value="2"/>
</dbReference>
<keyword evidence="5" id="KW-0690">Ribosome biogenesis</keyword>
<dbReference type="EMBL" id="JAJSOW010000107">
    <property type="protein sequence ID" value="KAI9156129.1"/>
    <property type="molecule type" value="Genomic_DNA"/>
</dbReference>
<organism evidence="7 8">
    <name type="scientific">Acer negundo</name>
    <name type="common">Box elder</name>
    <dbReference type="NCBI Taxonomy" id="4023"/>
    <lineage>
        <taxon>Eukaryota</taxon>
        <taxon>Viridiplantae</taxon>
        <taxon>Streptophyta</taxon>
        <taxon>Embryophyta</taxon>
        <taxon>Tracheophyta</taxon>
        <taxon>Spermatophyta</taxon>
        <taxon>Magnoliopsida</taxon>
        <taxon>eudicotyledons</taxon>
        <taxon>Gunneridae</taxon>
        <taxon>Pentapetalae</taxon>
        <taxon>rosids</taxon>
        <taxon>malvids</taxon>
        <taxon>Sapindales</taxon>
        <taxon>Sapindaceae</taxon>
        <taxon>Hippocastanoideae</taxon>
        <taxon>Acereae</taxon>
        <taxon>Acer</taxon>
    </lineage>
</organism>
<dbReference type="Proteomes" id="UP001064489">
    <property type="component" value="Chromosome 12"/>
</dbReference>
<comment type="caution">
    <text evidence="7">The sequence shown here is derived from an EMBL/GenBank/DDBJ whole genome shotgun (WGS) entry which is preliminary data.</text>
</comment>
<evidence type="ECO:0000256" key="1">
    <source>
        <dbReference type="ARBA" id="ARBA00004604"/>
    </source>
</evidence>
<keyword evidence="6" id="KW-0539">Nucleus</keyword>
<keyword evidence="8" id="KW-1185">Reference proteome</keyword>
<dbReference type="GO" id="GO:0005730">
    <property type="term" value="C:nucleolus"/>
    <property type="evidence" value="ECO:0007669"/>
    <property type="project" value="UniProtKB-SubCell"/>
</dbReference>
<dbReference type="GO" id="GO:0006364">
    <property type="term" value="P:rRNA processing"/>
    <property type="evidence" value="ECO:0007669"/>
    <property type="project" value="TreeGrafter"/>
</dbReference>
<dbReference type="PANTHER" id="PTHR14211">
    <property type="entry name" value="GLIOMA SUPPRESSOR CANDIDATE REGION GENE 2"/>
    <property type="match status" value="1"/>
</dbReference>
<comment type="subcellular location">
    <subcellularLocation>
        <location evidence="1">Nucleus</location>
        <location evidence="1">Nucleolus</location>
    </subcellularLocation>
    <subcellularLocation>
        <location evidence="2">Nucleus</location>
        <location evidence="2">Nucleoplasm</location>
    </subcellularLocation>
</comment>
<reference evidence="7" key="1">
    <citation type="journal article" date="2022" name="Plant J.">
        <title>Strategies of tolerance reflected in two North American maple genomes.</title>
        <authorList>
            <person name="McEvoy S.L."/>
            <person name="Sezen U.U."/>
            <person name="Trouern-Trend A."/>
            <person name="McMahon S.M."/>
            <person name="Schaberg P.G."/>
            <person name="Yang J."/>
            <person name="Wegrzyn J.L."/>
            <person name="Swenson N.G."/>
        </authorList>
    </citation>
    <scope>NUCLEOTIDE SEQUENCE</scope>
    <source>
        <strain evidence="7">91603</strain>
    </source>
</reference>
<evidence type="ECO:0000313" key="7">
    <source>
        <dbReference type="EMBL" id="KAI9156129.1"/>
    </source>
</evidence>
<dbReference type="GO" id="GO:0000027">
    <property type="term" value="P:ribosomal large subunit assembly"/>
    <property type="evidence" value="ECO:0007669"/>
    <property type="project" value="TreeGrafter"/>
</dbReference>
<dbReference type="AlphaFoldDB" id="A0AAD5I834"/>
<evidence type="ECO:0000256" key="4">
    <source>
        <dbReference type="ARBA" id="ARBA00018339"/>
    </source>
</evidence>
<sequence>MVRMSRGSNHDIWMADISAECAVEEPLCSSSASSKSKLKKSIKKQKDVLKENDATLDCPKDDSVIASGMIDIWANEGDNKSKKVSKPSVIPAVEVEAPGCSFNPAYESHQESLAQAVAEEMQKVYQNELGPEPILFTVPGHAIDDEDRYFLEVDNASDDEGNVENLSENAHENRSIKTKRVTRVELNKRARLKDLQTKNEKAKKVEEVSKQIDCLPDIIQEIAKEDEENKKRHMRRLVAKQERLKVRPPRLGRHKFEPAPTQVLLSEEINGSLRKLKDESVIATGILDIWANDEGEGGNKAKKLSKKTEGIRPQRLGRHKFEPAPTQFLLSEEINGSLRKLKGCSSYAKGRFKSPEMKMVDKSPHSKKLALINFLSVAFKLKDIYADGDGG</sequence>
<evidence type="ECO:0000256" key="5">
    <source>
        <dbReference type="ARBA" id="ARBA00022517"/>
    </source>
</evidence>
<comment type="similarity">
    <text evidence="3">Belongs to the NOP53 family.</text>
</comment>
<protein>
    <recommendedName>
        <fullName evidence="4">Ribosome biogenesis protein NOP53</fullName>
    </recommendedName>
</protein>
<reference evidence="7" key="2">
    <citation type="submission" date="2023-02" db="EMBL/GenBank/DDBJ databases">
        <authorList>
            <person name="Swenson N.G."/>
            <person name="Wegrzyn J.L."/>
            <person name="Mcevoy S.L."/>
        </authorList>
    </citation>
    <scope>NUCLEOTIDE SEQUENCE</scope>
    <source>
        <strain evidence="7">91603</strain>
        <tissue evidence="7">Leaf</tissue>
    </source>
</reference>
<dbReference type="PANTHER" id="PTHR14211:SF7">
    <property type="entry name" value="RIBOSOME BIOGENESIS PROTEIN NOP53"/>
    <property type="match status" value="1"/>
</dbReference>
<dbReference type="GO" id="GO:0008097">
    <property type="term" value="F:5S rRNA binding"/>
    <property type="evidence" value="ECO:0007669"/>
    <property type="project" value="TreeGrafter"/>
</dbReference>
<accession>A0AAD5I834</accession>